<evidence type="ECO:0000313" key="1">
    <source>
        <dbReference type="EMBL" id="SJL02674.1"/>
    </source>
</evidence>
<organism evidence="1 2">
    <name type="scientific">Armillaria ostoyae</name>
    <name type="common">Armillaria root rot fungus</name>
    <dbReference type="NCBI Taxonomy" id="47428"/>
    <lineage>
        <taxon>Eukaryota</taxon>
        <taxon>Fungi</taxon>
        <taxon>Dikarya</taxon>
        <taxon>Basidiomycota</taxon>
        <taxon>Agaricomycotina</taxon>
        <taxon>Agaricomycetes</taxon>
        <taxon>Agaricomycetidae</taxon>
        <taxon>Agaricales</taxon>
        <taxon>Marasmiineae</taxon>
        <taxon>Physalacriaceae</taxon>
        <taxon>Armillaria</taxon>
    </lineage>
</organism>
<sequence length="66" mass="7465">MKTLVPRAHALVLTSTYALVYCLTVLLPRQLFYSFTELCCPRYGGASWEFTPSEIHNTFSCIAFGK</sequence>
<dbReference type="EMBL" id="FUEG01000003">
    <property type="protein sequence ID" value="SJL02674.1"/>
    <property type="molecule type" value="Genomic_DNA"/>
</dbReference>
<dbReference type="AlphaFoldDB" id="A0A284R1T4"/>
<name>A0A284R1T4_ARMOS</name>
<protein>
    <submittedName>
        <fullName evidence="1">Uncharacterized protein</fullName>
    </submittedName>
</protein>
<keyword evidence="2" id="KW-1185">Reference proteome</keyword>
<proteinExistence type="predicted"/>
<reference evidence="2" key="1">
    <citation type="journal article" date="2017" name="Nat. Ecol. Evol.">
        <title>Genome expansion and lineage-specific genetic innovations in the forest pathogenic fungi Armillaria.</title>
        <authorList>
            <person name="Sipos G."/>
            <person name="Prasanna A.N."/>
            <person name="Walter M.C."/>
            <person name="O'Connor E."/>
            <person name="Balint B."/>
            <person name="Krizsan K."/>
            <person name="Kiss B."/>
            <person name="Hess J."/>
            <person name="Varga T."/>
            <person name="Slot J."/>
            <person name="Riley R."/>
            <person name="Boka B."/>
            <person name="Rigling D."/>
            <person name="Barry K."/>
            <person name="Lee J."/>
            <person name="Mihaltcheva S."/>
            <person name="LaButti K."/>
            <person name="Lipzen A."/>
            <person name="Waldron R."/>
            <person name="Moloney N.M."/>
            <person name="Sperisen C."/>
            <person name="Kredics L."/>
            <person name="Vagvoelgyi C."/>
            <person name="Patrignani A."/>
            <person name="Fitzpatrick D."/>
            <person name="Nagy I."/>
            <person name="Doyle S."/>
            <person name="Anderson J.B."/>
            <person name="Grigoriev I.V."/>
            <person name="Gueldener U."/>
            <person name="Muensterkoetter M."/>
            <person name="Nagy L.G."/>
        </authorList>
    </citation>
    <scope>NUCLEOTIDE SEQUENCE [LARGE SCALE GENOMIC DNA]</scope>
    <source>
        <strain evidence="2">C18/9</strain>
    </source>
</reference>
<gene>
    <name evidence="1" type="ORF">ARMOST_06008</name>
</gene>
<dbReference type="Proteomes" id="UP000219338">
    <property type="component" value="Unassembled WGS sequence"/>
</dbReference>
<evidence type="ECO:0000313" key="2">
    <source>
        <dbReference type="Proteomes" id="UP000219338"/>
    </source>
</evidence>
<accession>A0A284R1T4</accession>